<evidence type="ECO:0000313" key="2">
    <source>
        <dbReference type="Proteomes" id="UP000248557"/>
    </source>
</evidence>
<dbReference type="Proteomes" id="UP000248557">
    <property type="component" value="Unassembled WGS sequence"/>
</dbReference>
<dbReference type="AlphaFoldDB" id="A0A328Q518"/>
<evidence type="ECO:0000313" key="1">
    <source>
        <dbReference type="EMBL" id="RAP03457.1"/>
    </source>
</evidence>
<comment type="caution">
    <text evidence="1">The sequence shown here is derived from an EMBL/GenBank/DDBJ whole genome shotgun (WGS) entry which is preliminary data.</text>
</comment>
<name>A0A328Q518_9EURY</name>
<organism evidence="1 2">
    <name type="scientific">Methanosphaera stadtmanae</name>
    <dbReference type="NCBI Taxonomy" id="2317"/>
    <lineage>
        <taxon>Archaea</taxon>
        <taxon>Methanobacteriati</taxon>
        <taxon>Methanobacteriota</taxon>
        <taxon>Methanomada group</taxon>
        <taxon>Methanobacteria</taxon>
        <taxon>Methanobacteriales</taxon>
        <taxon>Methanobacteriaceae</taxon>
        <taxon>Methanosphaera</taxon>
    </lineage>
</organism>
<dbReference type="EMBL" id="NGJK01000025">
    <property type="protein sequence ID" value="RAP03457.1"/>
    <property type="molecule type" value="Genomic_DNA"/>
</dbReference>
<accession>A0A328Q518</accession>
<gene>
    <name evidence="1" type="ORF">CA615_02400</name>
</gene>
<reference evidence="1 2" key="1">
    <citation type="submission" date="2017-05" db="EMBL/GenBank/DDBJ databases">
        <title>Host range expansion of the Methanosphaera genus to humans and monogastric animals involves recent and extensive reduction in genome content.</title>
        <authorList>
            <person name="Hoedt E.C."/>
            <person name="Volmer J.G."/>
            <person name="Parks D.H."/>
            <person name="Rosewarne C.P."/>
            <person name="Denman S.E."/>
            <person name="Mcsweeney C.S."/>
            <person name="O Cuiv P."/>
            <person name="Hugenholtz P."/>
            <person name="Tyson G.W."/>
            <person name="Morrison M."/>
        </authorList>
    </citation>
    <scope>NUCLEOTIDE SEQUENCE [LARGE SCALE GENOMIC DNA]</scope>
    <source>
        <strain evidence="1 2">PA5</strain>
    </source>
</reference>
<dbReference type="RefSeq" id="WP_112149390.1">
    <property type="nucleotide sequence ID" value="NZ_NGJK01000025.1"/>
</dbReference>
<sequence length="109" mass="13000">MLNKYDEKWVSYHKGYSPQSGRSNEVYFVASLSDGFRYAKCTKVTVYYKQGSKYYSKALKLYQDNYPSYDGYYHYPYGYTCLKNNQKPYKITVSYIPNTIINPLFLIFF</sequence>
<protein>
    <submittedName>
        <fullName evidence="1">Uncharacterized protein</fullName>
    </submittedName>
</protein>
<proteinExistence type="predicted"/>